<evidence type="ECO:0000313" key="18">
    <source>
        <dbReference type="Proteomes" id="UP001075354"/>
    </source>
</evidence>
<dbReference type="Pfam" id="PF16124">
    <property type="entry name" value="RecQ_Zn_bind"/>
    <property type="match status" value="1"/>
</dbReference>
<comment type="subcellular location">
    <subcellularLocation>
        <location evidence="1">Nucleus</location>
    </subcellularLocation>
</comment>
<evidence type="ECO:0000256" key="3">
    <source>
        <dbReference type="ARBA" id="ARBA00022723"/>
    </source>
</evidence>
<dbReference type="InterPro" id="IPR011545">
    <property type="entry name" value="DEAD/DEAH_box_helicase_dom"/>
</dbReference>
<dbReference type="GO" id="GO:0005524">
    <property type="term" value="F:ATP binding"/>
    <property type="evidence" value="ECO:0007669"/>
    <property type="project" value="UniProtKB-KW"/>
</dbReference>
<evidence type="ECO:0000256" key="9">
    <source>
        <dbReference type="ARBA" id="ARBA00023235"/>
    </source>
</evidence>
<reference evidence="17" key="1">
    <citation type="submission" date="2022-12" db="EMBL/GenBank/DDBJ databases">
        <title>Chromosome-level genome assembly of the bean flower thrips Megalurothrips usitatus.</title>
        <authorList>
            <person name="Ma L."/>
            <person name="Liu Q."/>
            <person name="Li H."/>
            <person name="Cai W."/>
        </authorList>
    </citation>
    <scope>NUCLEOTIDE SEQUENCE</scope>
    <source>
        <strain evidence="17">Cailab_2022a</strain>
    </source>
</reference>
<evidence type="ECO:0000256" key="2">
    <source>
        <dbReference type="ARBA" id="ARBA00005446"/>
    </source>
</evidence>
<feature type="region of interest" description="Disordered" evidence="14">
    <location>
        <begin position="875"/>
        <end position="950"/>
    </location>
</feature>
<dbReference type="CDD" id="cd18794">
    <property type="entry name" value="SF2_C_RecQ"/>
    <property type="match status" value="1"/>
</dbReference>
<evidence type="ECO:0000256" key="8">
    <source>
        <dbReference type="ARBA" id="ARBA00023125"/>
    </source>
</evidence>
<evidence type="ECO:0000259" key="16">
    <source>
        <dbReference type="PROSITE" id="PS51194"/>
    </source>
</evidence>
<accession>A0AAV7XT88</accession>
<feature type="compositionally biased region" description="Acidic residues" evidence="14">
    <location>
        <begin position="912"/>
        <end position="922"/>
    </location>
</feature>
<dbReference type="Gene3D" id="6.10.250.3140">
    <property type="match status" value="1"/>
</dbReference>
<dbReference type="InterPro" id="IPR032284">
    <property type="entry name" value="RecQ_Zn-bd"/>
</dbReference>
<keyword evidence="9" id="KW-0413">Isomerase</keyword>
<evidence type="ECO:0000256" key="7">
    <source>
        <dbReference type="ARBA" id="ARBA00022840"/>
    </source>
</evidence>
<feature type="domain" description="Helicase ATP-binding" evidence="15">
    <location>
        <begin position="37"/>
        <end position="212"/>
    </location>
</feature>
<dbReference type="InterPro" id="IPR004589">
    <property type="entry name" value="DNA_helicase_ATP-dep_RecQ"/>
</dbReference>
<dbReference type="InterPro" id="IPR027417">
    <property type="entry name" value="P-loop_NTPase"/>
</dbReference>
<dbReference type="PANTHER" id="PTHR13710:SF152">
    <property type="entry name" value="ATP-DEPENDENT DNA HELICASE Q5"/>
    <property type="match status" value="1"/>
</dbReference>
<dbReference type="PROSITE" id="PS51192">
    <property type="entry name" value="HELICASE_ATP_BIND_1"/>
    <property type="match status" value="1"/>
</dbReference>
<keyword evidence="10" id="KW-0539">Nucleus</keyword>
<dbReference type="Pfam" id="PF00270">
    <property type="entry name" value="DEAD"/>
    <property type="match status" value="1"/>
</dbReference>
<dbReference type="EC" id="5.6.2.4" evidence="12"/>
<dbReference type="InterPro" id="IPR013257">
    <property type="entry name" value="SRI"/>
</dbReference>
<dbReference type="EMBL" id="JAPTSV010000005">
    <property type="protein sequence ID" value="KAJ1527923.1"/>
    <property type="molecule type" value="Genomic_DNA"/>
</dbReference>
<dbReference type="Pfam" id="PF00271">
    <property type="entry name" value="Helicase_C"/>
    <property type="match status" value="1"/>
</dbReference>
<dbReference type="SMART" id="SM00490">
    <property type="entry name" value="HELICc"/>
    <property type="match status" value="1"/>
</dbReference>
<evidence type="ECO:0000256" key="11">
    <source>
        <dbReference type="ARBA" id="ARBA00034617"/>
    </source>
</evidence>
<dbReference type="PROSITE" id="PS51194">
    <property type="entry name" value="HELICASE_CTER"/>
    <property type="match status" value="1"/>
</dbReference>
<dbReference type="AlphaFoldDB" id="A0AAV7XT88"/>
<organism evidence="17 18">
    <name type="scientific">Megalurothrips usitatus</name>
    <name type="common">bean blossom thrips</name>
    <dbReference type="NCBI Taxonomy" id="439358"/>
    <lineage>
        <taxon>Eukaryota</taxon>
        <taxon>Metazoa</taxon>
        <taxon>Ecdysozoa</taxon>
        <taxon>Arthropoda</taxon>
        <taxon>Hexapoda</taxon>
        <taxon>Insecta</taxon>
        <taxon>Pterygota</taxon>
        <taxon>Neoptera</taxon>
        <taxon>Paraneoptera</taxon>
        <taxon>Thysanoptera</taxon>
        <taxon>Terebrantia</taxon>
        <taxon>Thripoidea</taxon>
        <taxon>Thripidae</taxon>
        <taxon>Megalurothrips</taxon>
    </lineage>
</organism>
<gene>
    <name evidence="17" type="ORF">ONE63_007857</name>
</gene>
<dbReference type="GO" id="GO:0005694">
    <property type="term" value="C:chromosome"/>
    <property type="evidence" value="ECO:0007669"/>
    <property type="project" value="InterPro"/>
</dbReference>
<evidence type="ECO:0000313" key="17">
    <source>
        <dbReference type="EMBL" id="KAJ1527923.1"/>
    </source>
</evidence>
<evidence type="ECO:0000256" key="13">
    <source>
        <dbReference type="ARBA" id="ARBA00049360"/>
    </source>
</evidence>
<dbReference type="GO" id="GO:0016787">
    <property type="term" value="F:hydrolase activity"/>
    <property type="evidence" value="ECO:0007669"/>
    <property type="project" value="UniProtKB-KW"/>
</dbReference>
<dbReference type="Proteomes" id="UP001075354">
    <property type="component" value="Chromosome 5"/>
</dbReference>
<dbReference type="GO" id="GO:0009378">
    <property type="term" value="F:four-way junction helicase activity"/>
    <property type="evidence" value="ECO:0007669"/>
    <property type="project" value="TreeGrafter"/>
</dbReference>
<evidence type="ECO:0000256" key="5">
    <source>
        <dbReference type="ARBA" id="ARBA00022801"/>
    </source>
</evidence>
<evidence type="ECO:0000256" key="1">
    <source>
        <dbReference type="ARBA" id="ARBA00004123"/>
    </source>
</evidence>
<protein>
    <recommendedName>
        <fullName evidence="12">DNA 3'-5' helicase</fullName>
        <ecNumber evidence="12">5.6.2.4</ecNumber>
    </recommendedName>
</protein>
<dbReference type="NCBIfam" id="TIGR00614">
    <property type="entry name" value="recQ_fam"/>
    <property type="match status" value="1"/>
</dbReference>
<proteinExistence type="inferred from homology"/>
<dbReference type="GO" id="GO:0005634">
    <property type="term" value="C:nucleus"/>
    <property type="evidence" value="ECO:0007669"/>
    <property type="project" value="UniProtKB-SubCell"/>
</dbReference>
<feature type="domain" description="Helicase C-terminal" evidence="16">
    <location>
        <begin position="250"/>
        <end position="396"/>
    </location>
</feature>
<dbReference type="PROSITE" id="PS00690">
    <property type="entry name" value="DEAH_ATP_HELICASE"/>
    <property type="match status" value="1"/>
</dbReference>
<dbReference type="GO" id="GO:0005737">
    <property type="term" value="C:cytoplasm"/>
    <property type="evidence" value="ECO:0007669"/>
    <property type="project" value="TreeGrafter"/>
</dbReference>
<comment type="similarity">
    <text evidence="2">Belongs to the helicase family. RecQ subfamily.</text>
</comment>
<dbReference type="InterPro" id="IPR002464">
    <property type="entry name" value="DNA/RNA_helicase_DEAH_CS"/>
</dbReference>
<dbReference type="GO" id="GO:0000724">
    <property type="term" value="P:double-strand break repair via homologous recombination"/>
    <property type="evidence" value="ECO:0007669"/>
    <property type="project" value="TreeGrafter"/>
</dbReference>
<dbReference type="GO" id="GO:0006355">
    <property type="term" value="P:regulation of DNA-templated transcription"/>
    <property type="evidence" value="ECO:0007669"/>
    <property type="project" value="InterPro"/>
</dbReference>
<evidence type="ECO:0000256" key="6">
    <source>
        <dbReference type="ARBA" id="ARBA00022806"/>
    </source>
</evidence>
<evidence type="ECO:0000259" key="15">
    <source>
        <dbReference type="PROSITE" id="PS51192"/>
    </source>
</evidence>
<comment type="caution">
    <text evidence="17">The sequence shown here is derived from an EMBL/GenBank/DDBJ whole genome shotgun (WGS) entry which is preliminary data.</text>
</comment>
<keyword evidence="5" id="KW-0378">Hydrolase</keyword>
<dbReference type="SUPFAM" id="SSF52540">
    <property type="entry name" value="P-loop containing nucleoside triphosphate hydrolases"/>
    <property type="match status" value="1"/>
</dbReference>
<keyword evidence="6" id="KW-0347">Helicase</keyword>
<dbReference type="GO" id="GO:0046872">
    <property type="term" value="F:metal ion binding"/>
    <property type="evidence" value="ECO:0007669"/>
    <property type="project" value="UniProtKB-KW"/>
</dbReference>
<dbReference type="FunFam" id="3.40.50.300:FF:000444">
    <property type="entry name" value="ATP-dependent DNA helicase"/>
    <property type="match status" value="1"/>
</dbReference>
<keyword evidence="3" id="KW-0479">Metal-binding</keyword>
<comment type="catalytic activity">
    <reaction evidence="11">
        <text>Couples ATP hydrolysis with the unwinding of duplex DNA by translocating in the 3'-5' direction.</text>
        <dbReference type="EC" id="5.6.2.4"/>
    </reaction>
</comment>
<dbReference type="Pfam" id="PF08236">
    <property type="entry name" value="SRI"/>
    <property type="match status" value="1"/>
</dbReference>
<dbReference type="Gene3D" id="3.40.50.300">
    <property type="entry name" value="P-loop containing nucleotide triphosphate hydrolases"/>
    <property type="match status" value="2"/>
</dbReference>
<evidence type="ECO:0000256" key="12">
    <source>
        <dbReference type="ARBA" id="ARBA00034808"/>
    </source>
</evidence>
<evidence type="ECO:0000256" key="10">
    <source>
        <dbReference type="ARBA" id="ARBA00023242"/>
    </source>
</evidence>
<evidence type="ECO:0000256" key="14">
    <source>
        <dbReference type="SAM" id="MobiDB-lite"/>
    </source>
</evidence>
<keyword evidence="8" id="KW-0238">DNA-binding</keyword>
<dbReference type="SMART" id="SM00487">
    <property type="entry name" value="DEXDc"/>
    <property type="match status" value="1"/>
</dbReference>
<comment type="catalytic activity">
    <reaction evidence="13">
        <text>ATP + H2O = ADP + phosphate + H(+)</text>
        <dbReference type="Rhea" id="RHEA:13065"/>
        <dbReference type="ChEBI" id="CHEBI:15377"/>
        <dbReference type="ChEBI" id="CHEBI:15378"/>
        <dbReference type="ChEBI" id="CHEBI:30616"/>
        <dbReference type="ChEBI" id="CHEBI:43474"/>
        <dbReference type="ChEBI" id="CHEBI:456216"/>
    </reaction>
</comment>
<name>A0AAV7XT88_9NEOP</name>
<dbReference type="GO" id="GO:0043138">
    <property type="term" value="F:3'-5' DNA helicase activity"/>
    <property type="evidence" value="ECO:0007669"/>
    <property type="project" value="UniProtKB-EC"/>
</dbReference>
<keyword evidence="4" id="KW-0547">Nucleotide-binding</keyword>
<dbReference type="InterPro" id="IPR014001">
    <property type="entry name" value="Helicase_ATP-bd"/>
</dbReference>
<dbReference type="GO" id="GO:0003677">
    <property type="term" value="F:DNA binding"/>
    <property type="evidence" value="ECO:0007669"/>
    <property type="project" value="UniProtKB-KW"/>
</dbReference>
<feature type="compositionally biased region" description="Polar residues" evidence="14">
    <location>
        <begin position="875"/>
        <end position="898"/>
    </location>
</feature>
<sequence length="1045" mass="117698">MSAETRCGREDDELQVQLKEHFGHNQFKSKLQEQAIRAIIKRKEDVFVSMPTGSGKSLCFQLPAVLHKDKVALVFSPLLALMKDQIDHLSRLRIVANSINSKMSGTERKAVIQDLRSMRPDTRLLYITPEQASTENFQFLLQELHKQNKVSYIIVDEAHCVSQWGHDFRPDYLKLGRLRQSYPDIPWIALTATASKHVAKDIMKQLSLRQPVQTFKTPCFRRNLFYDVVFQDNLKDPFGHLSDFIKDTLNLGNTDLKPSERDSGIIYCRTREMTDSVAKSLSAKGIPAAAYHAGLNDRDRVQVQEDWMKGIFPVISATVSFGMGVDKGSVRLVAHWGVPQSIAGYYQESGRAGRDGKMSRCRIYYSKQERNAVDFLLRKDISHAKTESKKDKAKAGYQSFERVVNYCQEAKCRHSVFAEYFGDDPPACKSLKVCDVCQDKNSVEKMIEEFISNLGSKLTFSVMGDGSDLYGGGRPGAKGEASYYDDENSGDDSHLKERHKKQMNSLIQKQFALRRSSQLGSDMSSEEKEALAKSSRVLAAHSTERKINGLTVTVRESYMTLVEGELTKNFHKCGDIDPPLQGLIKDDIEACAQQMEYQAFSANKIVSLYKRAVVKDITSIKKSSELMKLHESLHNFNRDSALVKNFHNSSSLSHIVNELKTNIEEEMKCGGFVTASQLVAQYENDSCSGASTDKTSNEKSVCSQPKKKFSVKKDFLQQTSVDSFFKKETIEHQRQLKDTLSSSGSDEESDSFFCKADSDEVGASAPFCNNTSDPSVADEQKDMASYSSAVECGGSVLKDDIACKMEPETETKLENSVHLNSACENKLPTELKKSAEIDPLRRKRVSHFERNEMNNDEPIQTCTLLDLWNQQSKSANIGTSNPTQNEISATASDTQSSNIKEKKRKLDLLFGDSDDDDNDDDNNISHSKISKREKGNHQKISSKTKKPSASDVELKRMAELVVRLLMPYYKKKRITSRDVFKALARALSQHAAKFTKSSGMFKFLPSARNFHDLNLHLLCCVDNAFFFQMKAVFKKLLESFFKSVS</sequence>
<dbReference type="InterPro" id="IPR001650">
    <property type="entry name" value="Helicase_C-like"/>
</dbReference>
<keyword evidence="18" id="KW-1185">Reference proteome</keyword>
<evidence type="ECO:0000256" key="4">
    <source>
        <dbReference type="ARBA" id="ARBA00022741"/>
    </source>
</evidence>
<keyword evidence="7" id="KW-0067">ATP-binding</keyword>
<dbReference type="PANTHER" id="PTHR13710">
    <property type="entry name" value="DNA HELICASE RECQ FAMILY MEMBER"/>
    <property type="match status" value="1"/>
</dbReference>